<evidence type="ECO:0000313" key="6">
    <source>
        <dbReference type="EMBL" id="KUG27245.1"/>
    </source>
</evidence>
<dbReference type="NCBIfam" id="NF041833">
    <property type="entry name" value="Fe_ADH_ErcA"/>
    <property type="match status" value="1"/>
</dbReference>
<dbReference type="GO" id="GO:0004022">
    <property type="term" value="F:alcohol dehydrogenase (NAD+) activity"/>
    <property type="evidence" value="ECO:0007669"/>
    <property type="project" value="UniProtKB-EC"/>
</dbReference>
<dbReference type="InterPro" id="IPR001670">
    <property type="entry name" value="ADH_Fe/GldA"/>
</dbReference>
<evidence type="ECO:0000256" key="2">
    <source>
        <dbReference type="ARBA" id="ARBA00023002"/>
    </source>
</evidence>
<protein>
    <submittedName>
        <fullName evidence="6">Alcohol dehydrogenase</fullName>
        <ecNumber evidence="6">1.1.1.1</ecNumber>
        <ecNumber evidence="6">1.2.1.10</ecNumber>
    </submittedName>
</protein>
<keyword evidence="2 6" id="KW-0560">Oxidoreductase</keyword>
<dbReference type="EMBL" id="LNQE01000346">
    <property type="protein sequence ID" value="KUG27245.1"/>
    <property type="molecule type" value="Genomic_DNA"/>
</dbReference>
<dbReference type="PANTHER" id="PTHR11496">
    <property type="entry name" value="ALCOHOL DEHYDROGENASE"/>
    <property type="match status" value="1"/>
</dbReference>
<evidence type="ECO:0000259" key="4">
    <source>
        <dbReference type="Pfam" id="PF00465"/>
    </source>
</evidence>
<dbReference type="PROSITE" id="PS00060">
    <property type="entry name" value="ADH_IRON_2"/>
    <property type="match status" value="1"/>
</dbReference>
<reference evidence="6" key="1">
    <citation type="journal article" date="2015" name="Proc. Natl. Acad. Sci. U.S.A.">
        <title>Networks of energetic and metabolic interactions define dynamics in microbial communities.</title>
        <authorList>
            <person name="Embree M."/>
            <person name="Liu J.K."/>
            <person name="Al-Bassam M.M."/>
            <person name="Zengler K."/>
        </authorList>
    </citation>
    <scope>NUCLEOTIDE SEQUENCE</scope>
</reference>
<dbReference type="InterPro" id="IPR056798">
    <property type="entry name" value="ADH_Fe_C"/>
</dbReference>
<dbReference type="InterPro" id="IPR018211">
    <property type="entry name" value="ADH_Fe_CS"/>
</dbReference>
<gene>
    <name evidence="6" type="ORF">ASZ90_002904</name>
</gene>
<dbReference type="Pfam" id="PF25137">
    <property type="entry name" value="ADH_Fe_C"/>
    <property type="match status" value="1"/>
</dbReference>
<comment type="caution">
    <text evidence="6">The sequence shown here is derived from an EMBL/GenBank/DDBJ whole genome shotgun (WGS) entry which is preliminary data.</text>
</comment>
<proteinExistence type="inferred from homology"/>
<dbReference type="InterPro" id="IPR039697">
    <property type="entry name" value="Alcohol_dehydrogenase_Fe"/>
</dbReference>
<dbReference type="Gene3D" id="1.20.1090.10">
    <property type="entry name" value="Dehydroquinate synthase-like - alpha domain"/>
    <property type="match status" value="1"/>
</dbReference>
<accession>A0A0W8G2B2</accession>
<dbReference type="Gene3D" id="3.40.50.1970">
    <property type="match status" value="1"/>
</dbReference>
<feature type="domain" description="Fe-containing alcohol dehydrogenase-like C-terminal" evidence="5">
    <location>
        <begin position="181"/>
        <end position="376"/>
    </location>
</feature>
<feature type="domain" description="Alcohol dehydrogenase iron-type/glycerol dehydrogenase GldA" evidence="4">
    <location>
        <begin position="3"/>
        <end position="170"/>
    </location>
</feature>
<dbReference type="EC" id="1.2.1.10" evidence="6"/>
<dbReference type="FunFam" id="3.40.50.1970:FF:000003">
    <property type="entry name" value="Alcohol dehydrogenase, iron-containing"/>
    <property type="match status" value="1"/>
</dbReference>
<dbReference type="FunFam" id="1.20.1090.10:FF:000001">
    <property type="entry name" value="Aldehyde-alcohol dehydrogenase"/>
    <property type="match status" value="1"/>
</dbReference>
<comment type="similarity">
    <text evidence="1">Belongs to the iron-containing alcohol dehydrogenase family.</text>
</comment>
<keyword evidence="3" id="KW-0520">NAD</keyword>
<name>A0A0W8G2B2_9ZZZZ</name>
<dbReference type="Pfam" id="PF00465">
    <property type="entry name" value="Fe-ADH"/>
    <property type="match status" value="1"/>
</dbReference>
<dbReference type="AlphaFoldDB" id="A0A0W8G2B2"/>
<dbReference type="SUPFAM" id="SSF56796">
    <property type="entry name" value="Dehydroquinate synthase-like"/>
    <property type="match status" value="1"/>
</dbReference>
<dbReference type="CDD" id="cd17814">
    <property type="entry name" value="Fe-ADH-like"/>
    <property type="match status" value="1"/>
</dbReference>
<dbReference type="GO" id="GO:0008774">
    <property type="term" value="F:acetaldehyde dehydrogenase (acetylating) activity"/>
    <property type="evidence" value="ECO:0007669"/>
    <property type="project" value="UniProtKB-EC"/>
</dbReference>
<evidence type="ECO:0000256" key="3">
    <source>
        <dbReference type="ARBA" id="ARBA00023027"/>
    </source>
</evidence>
<sequence>MAPEIVFGPGCLARAGRFAANLGMERALVVTDPGVAAAGWSGRVMDSLAQAGVEAVVFDQVTPNPRDHEVMRGAKRYLEHGCDGIVAVGGGSPMDCAKGIGLVAESGRHVLEFEGVDRVDAPSPPLLCVPTTAGSSADVSQFAIILDTSRGIKIAIVSKAVVPDVALVDPAATVTMDPELTVNTGLDALTHAMEAYVSTARQPLADHLALEAVRLVAANLERVRDHPGDLAAREYMMLGSMYAGLAFSNAILGAVHAMAHALGGLLDLPHGLCNAILLDHVAAANFASAPRRYMALGRAMGAVIPGDAPDDAARELVVSALRGFKTRLGAMVSLGELGVTREQIPELARAAAADPCLATNPRSLGVSDIAAIYEQAL</sequence>
<evidence type="ECO:0000259" key="5">
    <source>
        <dbReference type="Pfam" id="PF25137"/>
    </source>
</evidence>
<dbReference type="GO" id="GO:0046872">
    <property type="term" value="F:metal ion binding"/>
    <property type="evidence" value="ECO:0007669"/>
    <property type="project" value="InterPro"/>
</dbReference>
<dbReference type="PANTHER" id="PTHR11496:SF102">
    <property type="entry name" value="ALCOHOL DEHYDROGENASE 4"/>
    <property type="match status" value="1"/>
</dbReference>
<organism evidence="6">
    <name type="scientific">hydrocarbon metagenome</name>
    <dbReference type="NCBI Taxonomy" id="938273"/>
    <lineage>
        <taxon>unclassified sequences</taxon>
        <taxon>metagenomes</taxon>
        <taxon>ecological metagenomes</taxon>
    </lineage>
</organism>
<dbReference type="EC" id="1.1.1.1" evidence="6"/>
<evidence type="ECO:0000256" key="1">
    <source>
        <dbReference type="ARBA" id="ARBA00007358"/>
    </source>
</evidence>